<protein>
    <submittedName>
        <fullName evidence="3">Uncharacterized protein</fullName>
    </submittedName>
</protein>
<accession>A0A427A850</accession>
<evidence type="ECO:0000256" key="2">
    <source>
        <dbReference type="SAM" id="MobiDB-lite"/>
    </source>
</evidence>
<feature type="coiled-coil region" evidence="1">
    <location>
        <begin position="293"/>
        <end position="341"/>
    </location>
</feature>
<feature type="region of interest" description="Disordered" evidence="2">
    <location>
        <begin position="145"/>
        <end position="189"/>
    </location>
</feature>
<gene>
    <name evidence="3" type="ORF">B296_00020269</name>
</gene>
<dbReference type="AlphaFoldDB" id="A0A427A850"/>
<evidence type="ECO:0000313" key="3">
    <source>
        <dbReference type="EMBL" id="RRT72390.1"/>
    </source>
</evidence>
<dbReference type="Proteomes" id="UP000287651">
    <property type="component" value="Unassembled WGS sequence"/>
</dbReference>
<evidence type="ECO:0000256" key="1">
    <source>
        <dbReference type="SAM" id="Coils"/>
    </source>
</evidence>
<keyword evidence="1" id="KW-0175">Coiled coil</keyword>
<sequence length="350" mass="38626">MGANSGSSPCDLAEGSNSGTNLRDLAERVNSGTNLRDLSERANSSTDLGDLTDRVNSGTNLGVGLGDPEANPSGASSGPPSPVDARVLRDLEVTKADHDLNTAVTERSLVIRERYNIPVEYGFHVPRSGQRPYSSNAPGVKILSRSHKSRHDEGGSRSHSKGKEPAEPIEEPKTLGDSTKEDAPPVFHRPRSMKDLFKTKVYKDDAGYYALHMSNLAHQDPEKEMQPRWEGLKNSTKVWNDPSAVEEFKRGLLHPQLAWEPYTLPSEVLLARAAKEMVMEIDALKSEGGPKAVAKAEKRASELEKELEKTKCERDEALQRLEASNKELNEVRSNLFEIQRLLQEALVKAR</sequence>
<comment type="caution">
    <text evidence="3">The sequence shown here is derived from an EMBL/GenBank/DDBJ whole genome shotgun (WGS) entry which is preliminary data.</text>
</comment>
<reference evidence="3 4" key="1">
    <citation type="journal article" date="2014" name="Agronomy (Basel)">
        <title>A Draft Genome Sequence for Ensete ventricosum, the Drought-Tolerant Tree Against Hunger.</title>
        <authorList>
            <person name="Harrison J."/>
            <person name="Moore K.A."/>
            <person name="Paszkiewicz K."/>
            <person name="Jones T."/>
            <person name="Grant M."/>
            <person name="Ambacheew D."/>
            <person name="Muzemil S."/>
            <person name="Studholme D.J."/>
        </authorList>
    </citation>
    <scope>NUCLEOTIDE SEQUENCE [LARGE SCALE GENOMIC DNA]</scope>
</reference>
<name>A0A427A850_ENSVE</name>
<dbReference type="EMBL" id="AMZH03003417">
    <property type="protein sequence ID" value="RRT72390.1"/>
    <property type="molecule type" value="Genomic_DNA"/>
</dbReference>
<evidence type="ECO:0000313" key="4">
    <source>
        <dbReference type="Proteomes" id="UP000287651"/>
    </source>
</evidence>
<feature type="region of interest" description="Disordered" evidence="2">
    <location>
        <begin position="1"/>
        <end position="86"/>
    </location>
</feature>
<organism evidence="3 4">
    <name type="scientific">Ensete ventricosum</name>
    <name type="common">Abyssinian banana</name>
    <name type="synonym">Musa ensete</name>
    <dbReference type="NCBI Taxonomy" id="4639"/>
    <lineage>
        <taxon>Eukaryota</taxon>
        <taxon>Viridiplantae</taxon>
        <taxon>Streptophyta</taxon>
        <taxon>Embryophyta</taxon>
        <taxon>Tracheophyta</taxon>
        <taxon>Spermatophyta</taxon>
        <taxon>Magnoliopsida</taxon>
        <taxon>Liliopsida</taxon>
        <taxon>Zingiberales</taxon>
        <taxon>Musaceae</taxon>
        <taxon>Ensete</taxon>
    </lineage>
</organism>
<proteinExistence type="predicted"/>
<feature type="compositionally biased region" description="Polar residues" evidence="2">
    <location>
        <begin position="30"/>
        <end position="47"/>
    </location>
</feature>
<feature type="compositionally biased region" description="Basic and acidic residues" evidence="2">
    <location>
        <begin position="150"/>
        <end position="183"/>
    </location>
</feature>